<gene>
    <name evidence="3" type="ORF">GCM10007112_13600</name>
    <name evidence="2" type="ORF">Vsou_22510</name>
</gene>
<dbReference type="AlphaFoldDB" id="A0A830EFL2"/>
<keyword evidence="1" id="KW-0472">Membrane</keyword>
<dbReference type="Gene3D" id="2.60.40.10">
    <property type="entry name" value="Immunoglobulins"/>
    <property type="match status" value="1"/>
</dbReference>
<reference evidence="5" key="3">
    <citation type="submission" date="2022-09" db="EMBL/GenBank/DDBJ databases">
        <title>Complete genome sequence of Vulcanisaeta souniana.</title>
        <authorList>
            <person name="Kato S."/>
            <person name="Itoh T."/>
            <person name="Ohkuma M."/>
        </authorList>
    </citation>
    <scope>NUCLEOTIDE SEQUENCE [LARGE SCALE GENOMIC DNA]</scope>
    <source>
        <strain evidence="5">JCM 11219</strain>
    </source>
</reference>
<dbReference type="InterPro" id="IPR013783">
    <property type="entry name" value="Ig-like_fold"/>
</dbReference>
<accession>A0A830EFL2</accession>
<dbReference type="EMBL" id="AP026830">
    <property type="protein sequence ID" value="BDR93158.1"/>
    <property type="molecule type" value="Genomic_DNA"/>
</dbReference>
<keyword evidence="1" id="KW-0812">Transmembrane</keyword>
<protein>
    <submittedName>
        <fullName evidence="3">Uncharacterized protein</fullName>
    </submittedName>
</protein>
<dbReference type="EMBL" id="BMNM01000005">
    <property type="protein sequence ID" value="GGI78086.1"/>
    <property type="molecule type" value="Genomic_DNA"/>
</dbReference>
<evidence type="ECO:0000313" key="3">
    <source>
        <dbReference type="EMBL" id="GGI78086.1"/>
    </source>
</evidence>
<organism evidence="3 4">
    <name type="scientific">Vulcanisaeta souniana JCM 11219</name>
    <dbReference type="NCBI Taxonomy" id="1293586"/>
    <lineage>
        <taxon>Archaea</taxon>
        <taxon>Thermoproteota</taxon>
        <taxon>Thermoprotei</taxon>
        <taxon>Thermoproteales</taxon>
        <taxon>Thermoproteaceae</taxon>
        <taxon>Vulcanisaeta</taxon>
    </lineage>
</organism>
<reference evidence="2" key="4">
    <citation type="journal article" date="2023" name="Microbiol. Resour. Announc.">
        <title>Complete Genome Sequence of Vulcanisaeta souniana Strain IC-059, a Hyperthermophilic Archaeon Isolated from Hot Spring Water in Japan.</title>
        <authorList>
            <person name="Kato S."/>
            <person name="Itoh T."/>
            <person name="Wu L."/>
            <person name="Ma J."/>
            <person name="Ohkuma M."/>
        </authorList>
    </citation>
    <scope>NUCLEOTIDE SEQUENCE</scope>
    <source>
        <strain evidence="2">JCM 11219</strain>
    </source>
</reference>
<feature type="transmembrane region" description="Helical" evidence="1">
    <location>
        <begin position="1085"/>
        <end position="1106"/>
    </location>
</feature>
<dbReference type="GeneID" id="76207793"/>
<dbReference type="OrthoDB" id="28958at2157"/>
<dbReference type="Proteomes" id="UP000657075">
    <property type="component" value="Unassembled WGS sequence"/>
</dbReference>
<name>A0A830EFL2_9CREN</name>
<sequence>MKPWFNTKQVMEKVILLLAVSLVLLSISVNALAPTVNSTHFLIYDLANAGSSYDQVLDNYLEQAYSLYTGLGMKMTPPCSGSQYTVYVVAQAQQTGEAGITDIQYNYNPSTGQIISSCTIEINITAGLSGDLLEHTAYHELVHVSQYAYVQYITIPQSYPWYIEADAEGTASYYTNQCPLAQSYFQYNQYEYDPYDYSGKPIINMYYYSAFVYWLIANGVGPSTIEENVFASSSVVVSWLDNYYVQYLLSLVHGQNLCGSTYYPSFQSVDMSGSMYSLSVSLQGLSAQYYEIQLPATGTIEITIGSGTVISNLQLNSEFMVTNTTLYMVLANPTTGSEDVTVTVQYVPHMGIKVVGGAYYVVSQKLNLELYITYQGSPVSGTAYVNGTAVAVSNGYATVSFTGITWGTYTINATYNGESALTGITLDEPSMSIITPQTLYLTSNSFGYMVVGVNNPNDVQVITTIMMSSPPSPANPFKPMIYFMPGNESVTLDPGQNSIRFYFMVNSTVVNGQGDVYLYVSPSTAESIVYSIVPIQVSIASVNYDISRNYTMVNVQASNIGSLTTGFPGLSGTVYVNYSTYTVATFSINIPSPNLTLSPQILEVAPNWVIINASVLLQPAQSCPGYPLHYVGNVYVNNSLIGNLAVPCGTGGGVWGLINATYTDWRVALTVTGTNISNVINITPPSITITNYVWNVNRTDIYVNVTLSVSGPYSYLVLGRVVTNSSIESMYTLSPNDTSVTINTGFSAFTIQRPKLIMNLSSPWLVIYPQPIKITLNITAPQHLAYAGNISIYINNTLYNQTSVDLQPGESITINAELSPDEPGLLNITILPTDLQPINISITYVKLINLLIQAMPLVIIGRSEVINVTLIDEPATPIPINMTLQGCSNESMTVMGNYSLTLSFNNECRLVVTAKSYTLSAINVSYWDYLNLWLGNVIAYYNKMPLILNGTVTAYATFLNGTRIPVPVLINGSSSISIRSLGSINLVLGVTYLGVSNKSSIKAYVVPPTYLQAKEVLKALGDPSFLNATVGNAIMSGNWNLVNEIVNDYQESSRPYDPLAHLSRYLLVQAISSGNISNITLVNYLLRYEAVIYATLLLIVIIFVIIMHNKRMKPKPTHNN</sequence>
<evidence type="ECO:0000313" key="5">
    <source>
        <dbReference type="Proteomes" id="UP001060771"/>
    </source>
</evidence>
<evidence type="ECO:0000313" key="4">
    <source>
        <dbReference type="Proteomes" id="UP000657075"/>
    </source>
</evidence>
<dbReference type="RefSeq" id="WP_188603265.1">
    <property type="nucleotide sequence ID" value="NZ_AP026830.1"/>
</dbReference>
<proteinExistence type="predicted"/>
<evidence type="ECO:0000256" key="1">
    <source>
        <dbReference type="SAM" id="Phobius"/>
    </source>
</evidence>
<reference evidence="3" key="1">
    <citation type="journal article" date="2014" name="Int. J. Syst. Evol. Microbiol.">
        <title>Complete genome sequence of Corynebacterium casei LMG S-19264T (=DSM 44701T), isolated from a smear-ripened cheese.</title>
        <authorList>
            <consortium name="US DOE Joint Genome Institute (JGI-PGF)"/>
            <person name="Walter F."/>
            <person name="Albersmeier A."/>
            <person name="Kalinowski J."/>
            <person name="Ruckert C."/>
        </authorList>
    </citation>
    <scope>NUCLEOTIDE SEQUENCE</scope>
    <source>
        <strain evidence="3">JCM 11219</strain>
    </source>
</reference>
<evidence type="ECO:0000313" key="2">
    <source>
        <dbReference type="EMBL" id="BDR93158.1"/>
    </source>
</evidence>
<reference evidence="3" key="2">
    <citation type="submission" date="2020-09" db="EMBL/GenBank/DDBJ databases">
        <authorList>
            <person name="Sun Q."/>
            <person name="Ohkuma M."/>
        </authorList>
    </citation>
    <scope>NUCLEOTIDE SEQUENCE</scope>
    <source>
        <strain evidence="3">JCM 11219</strain>
    </source>
</reference>
<dbReference type="Proteomes" id="UP001060771">
    <property type="component" value="Chromosome"/>
</dbReference>
<keyword evidence="1" id="KW-1133">Transmembrane helix</keyword>
<keyword evidence="5" id="KW-1185">Reference proteome</keyword>